<dbReference type="InterPro" id="IPR020892">
    <property type="entry name" value="Cyclophilin-type_PPIase_CS"/>
</dbReference>
<keyword evidence="6 8" id="KW-0540">Nuclease</keyword>
<dbReference type="GO" id="GO:0004523">
    <property type="term" value="F:RNA-DNA hybrid ribonuclease activity"/>
    <property type="evidence" value="ECO:0007669"/>
    <property type="project" value="UniProtKB-UniRule"/>
</dbReference>
<feature type="transmembrane region" description="Helical" evidence="10">
    <location>
        <begin position="1466"/>
        <end position="1486"/>
    </location>
</feature>
<feature type="compositionally biased region" description="Low complexity" evidence="9">
    <location>
        <begin position="330"/>
        <end position="349"/>
    </location>
</feature>
<feature type="compositionally biased region" description="Low complexity" evidence="9">
    <location>
        <begin position="676"/>
        <end position="688"/>
    </location>
</feature>
<keyword evidence="15" id="KW-0969">Cilium</keyword>
<name>A0A1W0A8B0_9STRA</name>
<dbReference type="PRINTS" id="PR00153">
    <property type="entry name" value="CSAPPISMRASE"/>
</dbReference>
<dbReference type="GO" id="GO:0003723">
    <property type="term" value="F:RNA binding"/>
    <property type="evidence" value="ECO:0007669"/>
    <property type="project" value="UniProtKB-UniRule"/>
</dbReference>
<feature type="region of interest" description="Disordered" evidence="9">
    <location>
        <begin position="765"/>
        <end position="810"/>
    </location>
</feature>
<feature type="region of interest" description="Disordered" evidence="9">
    <location>
        <begin position="215"/>
        <end position="557"/>
    </location>
</feature>
<keyword evidence="6 8" id="KW-0378">Hydrolase</keyword>
<comment type="caution">
    <text evidence="15">The sequence shown here is derived from an EMBL/GenBank/DDBJ whole genome shotgun (WGS) entry which is preliminary data.</text>
</comment>
<dbReference type="Pfam" id="PF01351">
    <property type="entry name" value="RNase_HII"/>
    <property type="match status" value="1"/>
</dbReference>
<dbReference type="PANTHER" id="PTHR11071">
    <property type="entry name" value="PEPTIDYL-PROLYL CIS-TRANS ISOMERASE"/>
    <property type="match status" value="1"/>
</dbReference>
<dbReference type="InterPro" id="IPR002130">
    <property type="entry name" value="Cyclophilin-type_PPIase_dom"/>
</dbReference>
<dbReference type="OrthoDB" id="26525at2759"/>
<feature type="binding site" evidence="7">
    <location>
        <position position="2186"/>
    </location>
    <ligand>
        <name>ATP</name>
        <dbReference type="ChEBI" id="CHEBI:30616"/>
    </ligand>
</feature>
<sequence>MDPLLAEALRRGNPVVFFDVSLGNNPLGRLKMELFKNDCPRTVENFRQFCTGEYRRNDQPIGYKGSAFHRIIADFMIQGGDFLKGDGTGRMSIYGDKFADENFIHKHTEAGLLSMANSGPGTNGCQFFLTCAPCDWLDGKHVVFGKLLDPESLLVLRKIESVPTGAQNKPKTSVSTILEMCPPGTSEARILHILKENKGDDAKITAALNELWDESSTQEDWATVSKKQPKKKYEEHKQHGNKYASASPQQTNYGENQAGRGRGGVRGRGGPYPARGMSRGGGRAGQGGRGRSVPAANHSRNENHEEEPVEEEDKSSQDEHNDVDDENDQTKNTNNKQTTKQAAHTAAVAGPILTGAWTQKPSFVTKQQTAQKPPQQQTPQKQPTQVQTPQKQPQQTTPKVASPPAVSPAVPKPVSPATIAKNQTWDVSKDSKLADPEPTPAQANPWPTATSRSPKKTQEKKMEPEATIASWGASLKEAKAHAEWDKQSTNAWTRPAPITTPEPFPASPKAATPKKEKVATPKAKTPVRQPSPINQQQQQPALTFGSPSPKNSPISNKFSMGRWEAVAEPELNLQFGSFSLEAIDTTSTTTTNVATWGTPSNKSSVSAWSTSPKKQESPKPIKATPTSTSAPPGMTEAQPSPRKNSPRKQYTPAAPSPASLPKPDEVKRQAPKYNQASAVPAAVSSPSSNKLGGMSSPSFDLKGGNLYPSNPSAYNQYSVGIAGRNAASAGSSGSNTMMNNMMQGSIGNNSTTPISKMQTQINRSAPVATNPGTGSNTAAVSSAPAQPVSNVQSNNTAPATTPQHPVQQHLHQPPYQQQMPQSYHPHFAPPPPPGMAMPYNPYSYGSYYQQGYGYYQSPQYPQYSPRQQYPPRGSMPYGMDGLQGFSNPQSMPLGYQDPHQVPQDYSNMPQGFGELGGGYLPHQQPPQASAPQRHQLQAQQKATGVQPTPQRPEATYAQRDNTTSPPVPNVGGYPSHYGSWSGYGHQQSLNQQPVVSGTISYVKLAITIGSKRRMEPMGEPTEWDMILGDVPLFKAHPGAFSDVRRLLASLASEDEQYEAVQIVMGLLDDESARTICEDPETKAMLASYFRTLSKSTVNVLVSQLSTDVIALLPRRKALKKLGSTQSSGSFSHADPVIKQQPVVFPTIETTQSTPVPQSSPLPRSVPQSSPLPRSVPVPQSSPLPPESSRSAPVPQPVAPTPIPQPLPPTLQMTEIPMEQRPEWEIILGQSIFFERNPSVFREVRDVIYAQAEESRYNSMAALVALTDDGIEDTTEDILIAAPIVKLLSKPCQVSLASGLSPHLRYLLPFMDKVPIDSLPALLPATLSLMEENLTGKVKPETAAKLHQTYFALPEKVRSQVINSLPPEEKVLVSTFIESTEGLSTAEVENVVTKMQEPSAPGSAPPSYQDPGLMKGFYLAASKSQGRRLCRWVQTSPKSIRVLAFLNGILLFASAFIAFFFDLFSGYFLVFLINGWILLFSAVLIVLEIKLSFFETQVLPFIAKQVPLLGTVFGRGVFMVFVGFLAMSLVLQATWQNFLLCGAGLFSALLGFGLMFLSALASHEFFRLCQAIPTEEMWRQAFQSVDVDNSGELDMDEFNLLCDKLGSRLDTIHVESIFRDIDTDRSNTLSLPELLVFWSANKITDEETEVVKKSVVHVPTSGLKKANIVISFITILTGILSNVAVMHNKAEGAGESTIYVVLNMWMIGFGLVMFIIETPVGIFRDIRIWITDNVVQFLATIFGRSAFYFFMGTFALSLYQNDSMVLPLITGLLLVIMAGVNLYIGFQAKVPFRQLAQYVQLKDVDSIFQIHDHDNDDMWSLDELKGFTESFGLQVKPLYWELLVDDMDHDHSGMVSLHEFASWVQRYRGTTDPQRQVTTELHEEDIAPLRRSARLMGISASSTASEKPKKVANTKKDKVVKVKAVKAVKAVKTSVAVELDATRPKFKHGTLTNDFEQRIYTKGFKFVVGVDEAGRGPLAGPVVAAACYVPLGIKIEGIHDSKMLNETQREWLYEQIISNKAIKYAVHINSPQRIDEINILQATLESMQKSVEGLSIPCDYALIDGNRMPTLSIKGETVIKGDSRVYSIAAASVIAKVTRDRLMVEYDKQYPGYGLAQHKGYGTKAHMLAIHKNVSNLMEALSDAQIALFHSSGSLNDYTILKPIGKGKFSVVYRAKRKRDDVLVALKKIAINIMDKKSREKTLKEVKLVQSVHHPNIIQYLDAFIADKELCIAFEWAEAGDLKRQDNNAAALTLMDIVYEKLKLLGFQAAAFKIPLSPIYFALEHPRHQQFKHWLSVVGWLYKQLEITLDVALDSAFDPPLRKATAILVGLSSIGFEDASCISPASLTCGFGISATMMLKALCDKALKPIVFTRSPLNDQEDTYPDIDESLEWKEDEESVALASSAEDDNVPFIIRPEAEVNDSRVYDHIVNPAASINRDAWLMEVTKNTSKLQSVILSRATNIPTWWIHLETLQSYSEAKFPNKVSPLASMHNNLNADLQALTIKEKRLNDGQMKYRDLYQRQFDAQYHLQQRITVKEVG</sequence>
<dbReference type="InterPro" id="IPR000719">
    <property type="entry name" value="Prot_kinase_dom"/>
</dbReference>
<feature type="binding site" evidence="6">
    <location>
        <position position="1971"/>
    </location>
    <ligand>
        <name>a divalent metal cation</name>
        <dbReference type="ChEBI" id="CHEBI:60240"/>
    </ligand>
</feature>
<evidence type="ECO:0000256" key="2">
    <source>
        <dbReference type="ARBA" id="ARBA00022837"/>
    </source>
</evidence>
<comment type="function">
    <text evidence="8">Endonuclease that specifically degrades the RNA of RNA-DNA hybrids.</text>
</comment>
<feature type="compositionally biased region" description="Low complexity" evidence="9">
    <location>
        <begin position="546"/>
        <end position="557"/>
    </location>
</feature>
<feature type="compositionally biased region" description="Polar residues" evidence="9">
    <location>
        <begin position="244"/>
        <end position="255"/>
    </location>
</feature>
<feature type="region of interest" description="Disordered" evidence="9">
    <location>
        <begin position="589"/>
        <end position="696"/>
    </location>
</feature>
<dbReference type="PROSITE" id="PS00018">
    <property type="entry name" value="EF_HAND_1"/>
    <property type="match status" value="3"/>
</dbReference>
<dbReference type="InterPro" id="IPR036397">
    <property type="entry name" value="RNaseH_sf"/>
</dbReference>
<evidence type="ECO:0000313" key="15">
    <source>
        <dbReference type="EMBL" id="OQS06516.1"/>
    </source>
</evidence>
<dbReference type="Gene3D" id="3.30.200.20">
    <property type="entry name" value="Phosphorylase Kinase, domain 1"/>
    <property type="match status" value="1"/>
</dbReference>
<evidence type="ECO:0000256" key="5">
    <source>
        <dbReference type="ARBA" id="ARBA00024334"/>
    </source>
</evidence>
<dbReference type="EMBL" id="JNBS01000336">
    <property type="protein sequence ID" value="OQS06516.1"/>
    <property type="molecule type" value="Genomic_DNA"/>
</dbReference>
<feature type="compositionally biased region" description="Low complexity" evidence="9">
    <location>
        <begin position="589"/>
        <end position="598"/>
    </location>
</feature>
<dbReference type="PROSITE" id="PS51975">
    <property type="entry name" value="RNASE_H_2"/>
    <property type="match status" value="1"/>
</dbReference>
<feature type="compositionally biased region" description="Pro residues" evidence="9">
    <location>
        <begin position="1193"/>
        <end position="1207"/>
    </location>
</feature>
<feature type="transmembrane region" description="Helical" evidence="10">
    <location>
        <begin position="1764"/>
        <end position="1783"/>
    </location>
</feature>
<protein>
    <recommendedName>
        <fullName evidence="8">Ribonuclease</fullName>
        <ecNumber evidence="8">3.1.26.4</ecNumber>
    </recommendedName>
</protein>
<dbReference type="PROSITE" id="PS50011">
    <property type="entry name" value="PROTEIN_KINASE_DOM"/>
    <property type="match status" value="1"/>
</dbReference>
<feature type="transmembrane region" description="Helical" evidence="10">
    <location>
        <begin position="1696"/>
        <end position="1715"/>
    </location>
</feature>
<feature type="domain" description="EF-hand" evidence="13">
    <location>
        <begin position="1572"/>
        <end position="1607"/>
    </location>
</feature>
<feature type="compositionally biased region" description="Basic and acidic residues" evidence="9">
    <location>
        <begin position="476"/>
        <end position="486"/>
    </location>
</feature>
<feature type="domain" description="RNase H type-2" evidence="14">
    <location>
        <begin position="1964"/>
        <end position="2154"/>
    </location>
</feature>
<reference evidence="15 16" key="1">
    <citation type="journal article" date="2014" name="Genome Biol. Evol.">
        <title>The secreted proteins of Achlya hypogyna and Thraustotheca clavata identify the ancestral oomycete secretome and reveal gene acquisitions by horizontal gene transfer.</title>
        <authorList>
            <person name="Misner I."/>
            <person name="Blouin N."/>
            <person name="Leonard G."/>
            <person name="Richards T.A."/>
            <person name="Lane C.E."/>
        </authorList>
    </citation>
    <scope>NUCLEOTIDE SEQUENCE [LARGE SCALE GENOMIC DNA]</scope>
    <source>
        <strain evidence="15 16">ATCC 34112</strain>
    </source>
</reference>
<dbReference type="STRING" id="74557.A0A1W0A8B0"/>
<feature type="compositionally biased region" description="Pro residues" evidence="9">
    <location>
        <begin position="1173"/>
        <end position="1185"/>
    </location>
</feature>
<dbReference type="GO" id="GO:0005524">
    <property type="term" value="F:ATP binding"/>
    <property type="evidence" value="ECO:0007669"/>
    <property type="project" value="UniProtKB-UniRule"/>
</dbReference>
<feature type="compositionally biased region" description="Gly residues" evidence="9">
    <location>
        <begin position="278"/>
        <end position="290"/>
    </location>
</feature>
<dbReference type="InterPro" id="IPR022898">
    <property type="entry name" value="RNase_HII"/>
</dbReference>
<dbReference type="Gene3D" id="2.40.100.10">
    <property type="entry name" value="Cyclophilin-like"/>
    <property type="match status" value="1"/>
</dbReference>
<dbReference type="Pfam" id="PF10498">
    <property type="entry name" value="IFT57"/>
    <property type="match status" value="1"/>
</dbReference>
<dbReference type="InterPro" id="IPR011009">
    <property type="entry name" value="Kinase-like_dom_sf"/>
</dbReference>
<keyword evidence="15" id="KW-0282">Flagellum</keyword>
<dbReference type="CDD" id="cd01926">
    <property type="entry name" value="cyclophilin_ABH_like"/>
    <property type="match status" value="1"/>
</dbReference>
<dbReference type="InterPro" id="IPR012337">
    <property type="entry name" value="RNaseH-like_sf"/>
</dbReference>
<dbReference type="InterPro" id="IPR018247">
    <property type="entry name" value="EF_Hand_1_Ca_BS"/>
</dbReference>
<evidence type="ECO:0000256" key="9">
    <source>
        <dbReference type="SAM" id="MobiDB-lite"/>
    </source>
</evidence>
<keyword evidence="16" id="KW-1185">Reference proteome</keyword>
<evidence type="ECO:0000256" key="1">
    <source>
        <dbReference type="ARBA" id="ARBA00000971"/>
    </source>
</evidence>
<feature type="compositionally biased region" description="Low complexity" evidence="9">
    <location>
        <begin position="921"/>
        <end position="935"/>
    </location>
</feature>
<dbReference type="InterPro" id="IPR019530">
    <property type="entry name" value="Intra-flagellar_transport_57"/>
</dbReference>
<feature type="compositionally biased region" description="Low complexity" evidence="9">
    <location>
        <begin position="1154"/>
        <end position="1172"/>
    </location>
</feature>
<dbReference type="SMART" id="SM00054">
    <property type="entry name" value="EFh"/>
    <property type="match status" value="4"/>
</dbReference>
<feature type="compositionally biased region" description="Polar residues" evidence="9">
    <location>
        <begin position="790"/>
        <end position="801"/>
    </location>
</feature>
<evidence type="ECO:0000256" key="6">
    <source>
        <dbReference type="PROSITE-ProRule" id="PRU01319"/>
    </source>
</evidence>
<feature type="domain" description="PPIase cyclophilin-type" evidence="12">
    <location>
        <begin position="17"/>
        <end position="174"/>
    </location>
</feature>
<feature type="domain" description="EF-hand" evidence="13">
    <location>
        <begin position="1608"/>
        <end position="1643"/>
    </location>
</feature>
<dbReference type="GO" id="GO:0006457">
    <property type="term" value="P:protein folding"/>
    <property type="evidence" value="ECO:0007669"/>
    <property type="project" value="InterPro"/>
</dbReference>
<evidence type="ECO:0000259" key="13">
    <source>
        <dbReference type="PROSITE" id="PS50222"/>
    </source>
</evidence>
<dbReference type="PROSITE" id="PS00107">
    <property type="entry name" value="PROTEIN_KINASE_ATP"/>
    <property type="match status" value="1"/>
</dbReference>
<feature type="transmembrane region" description="Helical" evidence="10">
    <location>
        <begin position="1536"/>
        <end position="1556"/>
    </location>
</feature>
<dbReference type="SMART" id="SM00220">
    <property type="entry name" value="S_TKc"/>
    <property type="match status" value="1"/>
</dbReference>
<dbReference type="PROSITE" id="PS50072">
    <property type="entry name" value="CSA_PPIASE_2"/>
    <property type="match status" value="1"/>
</dbReference>
<organism evidence="15 16">
    <name type="scientific">Thraustotheca clavata</name>
    <dbReference type="NCBI Taxonomy" id="74557"/>
    <lineage>
        <taxon>Eukaryota</taxon>
        <taxon>Sar</taxon>
        <taxon>Stramenopiles</taxon>
        <taxon>Oomycota</taxon>
        <taxon>Saprolegniomycetes</taxon>
        <taxon>Saprolegniales</taxon>
        <taxon>Achlyaceae</taxon>
        <taxon>Thraustotheca</taxon>
    </lineage>
</organism>
<feature type="compositionally biased region" description="Polar residues" evidence="9">
    <location>
        <begin position="599"/>
        <end position="612"/>
    </location>
</feature>
<dbReference type="CDD" id="cd00051">
    <property type="entry name" value="EFh"/>
    <property type="match status" value="2"/>
</dbReference>
<keyword evidence="10" id="KW-0812">Transmembrane</keyword>
<dbReference type="PROSITE" id="PS50222">
    <property type="entry name" value="EF_HAND_2"/>
    <property type="match status" value="2"/>
</dbReference>
<dbReference type="InterPro" id="IPR017441">
    <property type="entry name" value="Protein_kinase_ATP_BS"/>
</dbReference>
<dbReference type="EC" id="3.1.26.4" evidence="8"/>
<dbReference type="GO" id="GO:0005509">
    <property type="term" value="F:calcium ion binding"/>
    <property type="evidence" value="ECO:0007669"/>
    <property type="project" value="InterPro"/>
</dbReference>
<dbReference type="Pfam" id="PF00069">
    <property type="entry name" value="Pkinase"/>
    <property type="match status" value="1"/>
</dbReference>
<dbReference type="GO" id="GO:0003755">
    <property type="term" value="F:peptidyl-prolyl cis-trans isomerase activity"/>
    <property type="evidence" value="ECO:0007669"/>
    <property type="project" value="UniProtKB-KW"/>
</dbReference>
<dbReference type="Pfam" id="PF00160">
    <property type="entry name" value="Pro_isomerase"/>
    <property type="match status" value="1"/>
</dbReference>
<comment type="similarity">
    <text evidence="5">Belongs to the protein kinase superfamily. Ser/Thr protein kinase family. CDPK subfamily.</text>
</comment>
<evidence type="ECO:0000256" key="10">
    <source>
        <dbReference type="SAM" id="Phobius"/>
    </source>
</evidence>
<dbReference type="Proteomes" id="UP000243217">
    <property type="component" value="Unassembled WGS sequence"/>
</dbReference>
<dbReference type="NCBIfam" id="NF000595">
    <property type="entry name" value="PRK00015.1-3"/>
    <property type="match status" value="1"/>
</dbReference>
<dbReference type="GO" id="GO:0005737">
    <property type="term" value="C:cytoplasm"/>
    <property type="evidence" value="ECO:0007669"/>
    <property type="project" value="TreeGrafter"/>
</dbReference>
<feature type="transmembrane region" description="Helical" evidence="10">
    <location>
        <begin position="1507"/>
        <end position="1530"/>
    </location>
</feature>
<accession>A0A1W0A8B0</accession>
<evidence type="ECO:0000259" key="12">
    <source>
        <dbReference type="PROSITE" id="PS50072"/>
    </source>
</evidence>
<dbReference type="SUPFAM" id="SSF53098">
    <property type="entry name" value="Ribonuclease H-like"/>
    <property type="match status" value="1"/>
</dbReference>
<dbReference type="FunFam" id="2.40.100.10:FF:000025">
    <property type="entry name" value="Peptidyl-prolyl cis-trans isomerase CYP19-2"/>
    <property type="match status" value="1"/>
</dbReference>
<keyword evidence="10" id="KW-1133">Transmembrane helix</keyword>
<feature type="compositionally biased region" description="Low complexity" evidence="9">
    <location>
        <begin position="365"/>
        <end position="409"/>
    </location>
</feature>
<dbReference type="CDD" id="cd07182">
    <property type="entry name" value="RNase_HII_bacteria_HII_like"/>
    <property type="match status" value="1"/>
</dbReference>
<evidence type="ECO:0000259" key="14">
    <source>
        <dbReference type="PROSITE" id="PS51975"/>
    </source>
</evidence>
<keyword evidence="3" id="KW-0697">Rotamase</keyword>
<dbReference type="HAMAP" id="MF_00052_B">
    <property type="entry name" value="RNase_HII_B"/>
    <property type="match status" value="1"/>
</dbReference>
<keyword evidence="7" id="KW-0067">ATP-binding</keyword>
<dbReference type="InterPro" id="IPR029000">
    <property type="entry name" value="Cyclophilin-like_dom_sf"/>
</dbReference>
<keyword evidence="6 8" id="KW-0255">Endonuclease</keyword>
<dbReference type="InterPro" id="IPR002048">
    <property type="entry name" value="EF_hand_dom"/>
</dbReference>
<comment type="cofactor">
    <cofactor evidence="6">
        <name>Mn(2+)</name>
        <dbReference type="ChEBI" id="CHEBI:29035"/>
    </cofactor>
    <cofactor evidence="6">
        <name>Mg(2+)</name>
        <dbReference type="ChEBI" id="CHEBI:18420"/>
    </cofactor>
    <text evidence="6">Manganese or magnesium. Binds 1 divalent metal ion per monomer in the absence of substrate. May bind a second metal ion after substrate binding.</text>
</comment>
<feature type="binding site" evidence="6">
    <location>
        <position position="1970"/>
    </location>
    <ligand>
        <name>a divalent metal cation</name>
        <dbReference type="ChEBI" id="CHEBI:60240"/>
    </ligand>
</feature>
<dbReference type="SUPFAM" id="SSF47473">
    <property type="entry name" value="EF-hand"/>
    <property type="match status" value="1"/>
</dbReference>
<proteinExistence type="inferred from homology"/>
<feature type="transmembrane region" description="Helical" evidence="10">
    <location>
        <begin position="1441"/>
        <end position="1460"/>
    </location>
</feature>
<dbReference type="Gene3D" id="3.30.420.10">
    <property type="entry name" value="Ribonuclease H-like superfamily/Ribonuclease H"/>
    <property type="match status" value="1"/>
</dbReference>
<dbReference type="SUPFAM" id="SSF50891">
    <property type="entry name" value="Cyclophilin-like"/>
    <property type="match status" value="1"/>
</dbReference>
<feature type="compositionally biased region" description="Low complexity" evidence="9">
    <location>
        <begin position="778"/>
        <end position="789"/>
    </location>
</feature>
<evidence type="ECO:0000256" key="8">
    <source>
        <dbReference type="RuleBase" id="RU003515"/>
    </source>
</evidence>
<keyword evidence="4 15" id="KW-0413">Isomerase</keyword>
<dbReference type="PANTHER" id="PTHR11071:SF561">
    <property type="entry name" value="PEPTIDYL-PROLYL CIS-TRANS ISOMERASE D-RELATED"/>
    <property type="match status" value="1"/>
</dbReference>
<comment type="similarity">
    <text evidence="8">Belongs to the RNase HII family.</text>
</comment>
<dbReference type="InterPro" id="IPR024567">
    <property type="entry name" value="RNase_HII/HIII_dom"/>
</dbReference>
<dbReference type="InterPro" id="IPR011992">
    <property type="entry name" value="EF-hand-dom_pair"/>
</dbReference>
<keyword evidence="7" id="KW-0547">Nucleotide-binding</keyword>
<evidence type="ECO:0000259" key="11">
    <source>
        <dbReference type="PROSITE" id="PS50011"/>
    </source>
</evidence>
<comment type="catalytic activity">
    <reaction evidence="6 8">
        <text>Endonucleolytic cleavage to 5'-phosphomonoester.</text>
        <dbReference type="EC" id="3.1.26.4"/>
    </reaction>
</comment>
<feature type="binding site" evidence="6">
    <location>
        <position position="2063"/>
    </location>
    <ligand>
        <name>a divalent metal cation</name>
        <dbReference type="ChEBI" id="CHEBI:60240"/>
    </ligand>
</feature>
<dbReference type="GO" id="GO:0006401">
    <property type="term" value="P:RNA catabolic process"/>
    <property type="evidence" value="ECO:0007669"/>
    <property type="project" value="UniProtKB-UniRule"/>
</dbReference>
<feature type="compositionally biased region" description="Polar residues" evidence="9">
    <location>
        <begin position="936"/>
        <end position="948"/>
    </location>
</feature>
<dbReference type="PROSITE" id="PS00170">
    <property type="entry name" value="CSA_PPIASE_1"/>
    <property type="match status" value="1"/>
</dbReference>
<evidence type="ECO:0000256" key="7">
    <source>
        <dbReference type="PROSITE-ProRule" id="PRU10141"/>
    </source>
</evidence>
<gene>
    <name evidence="15" type="ORF">THRCLA_01441</name>
</gene>
<comment type="catalytic activity">
    <reaction evidence="1">
        <text>[protein]-peptidylproline (omega=180) = [protein]-peptidylproline (omega=0)</text>
        <dbReference type="Rhea" id="RHEA:16237"/>
        <dbReference type="Rhea" id="RHEA-COMP:10747"/>
        <dbReference type="Rhea" id="RHEA-COMP:10748"/>
        <dbReference type="ChEBI" id="CHEBI:83833"/>
        <dbReference type="ChEBI" id="CHEBI:83834"/>
        <dbReference type="EC" id="5.2.1.8"/>
    </reaction>
</comment>
<keyword evidence="15" id="KW-0966">Cell projection</keyword>
<dbReference type="SUPFAM" id="SSF56112">
    <property type="entry name" value="Protein kinase-like (PK-like)"/>
    <property type="match status" value="1"/>
</dbReference>
<keyword evidence="10" id="KW-0472">Membrane</keyword>
<feature type="transmembrane region" description="Helical" evidence="10">
    <location>
        <begin position="1665"/>
        <end position="1684"/>
    </location>
</feature>
<feature type="compositionally biased region" description="Polar residues" evidence="9">
    <location>
        <begin position="441"/>
        <end position="452"/>
    </location>
</feature>
<evidence type="ECO:0000256" key="3">
    <source>
        <dbReference type="ARBA" id="ARBA00023110"/>
    </source>
</evidence>
<keyword evidence="2" id="KW-0106">Calcium</keyword>
<dbReference type="Pfam" id="PF13499">
    <property type="entry name" value="EF-hand_7"/>
    <property type="match status" value="1"/>
</dbReference>
<feature type="compositionally biased region" description="Gly residues" evidence="9">
    <location>
        <begin position="260"/>
        <end position="270"/>
    </location>
</feature>
<dbReference type="GO" id="GO:0004672">
    <property type="term" value="F:protein kinase activity"/>
    <property type="evidence" value="ECO:0007669"/>
    <property type="project" value="InterPro"/>
</dbReference>
<feature type="region of interest" description="Disordered" evidence="9">
    <location>
        <begin position="909"/>
        <end position="973"/>
    </location>
</feature>
<feature type="transmembrane region" description="Helical" evidence="10">
    <location>
        <begin position="1736"/>
        <end position="1758"/>
    </location>
</feature>
<feature type="domain" description="Protein kinase" evidence="11">
    <location>
        <begin position="2157"/>
        <end position="2540"/>
    </location>
</feature>
<dbReference type="GO" id="GO:0016018">
    <property type="term" value="F:cyclosporin A binding"/>
    <property type="evidence" value="ECO:0007669"/>
    <property type="project" value="TreeGrafter"/>
</dbReference>
<evidence type="ECO:0000256" key="4">
    <source>
        <dbReference type="ARBA" id="ARBA00023235"/>
    </source>
</evidence>
<feature type="compositionally biased region" description="Acidic residues" evidence="9">
    <location>
        <begin position="304"/>
        <end position="313"/>
    </location>
</feature>
<dbReference type="Gene3D" id="1.10.238.10">
    <property type="entry name" value="EF-hand"/>
    <property type="match status" value="2"/>
</dbReference>
<keyword evidence="6" id="KW-0479">Metal-binding</keyword>
<evidence type="ECO:0000313" key="16">
    <source>
        <dbReference type="Proteomes" id="UP000243217"/>
    </source>
</evidence>
<feature type="region of interest" description="Disordered" evidence="9">
    <location>
        <begin position="1150"/>
        <end position="1207"/>
    </location>
</feature>